<name>A0AAD1RJ28_PELCU</name>
<dbReference type="PROSITE" id="PS51257">
    <property type="entry name" value="PROKAR_LIPOPROTEIN"/>
    <property type="match status" value="1"/>
</dbReference>
<keyword evidence="2" id="KW-0964">Secreted</keyword>
<dbReference type="SUPFAM" id="SSF49410">
    <property type="entry name" value="Alpha-macroglobulin receptor domain"/>
    <property type="match status" value="1"/>
</dbReference>
<dbReference type="InterPro" id="IPR041555">
    <property type="entry name" value="MG3"/>
</dbReference>
<dbReference type="Pfam" id="PF21308">
    <property type="entry name" value="C3_CUB2"/>
    <property type="match status" value="1"/>
</dbReference>
<keyword evidence="3" id="KW-1015">Disulfide bond</keyword>
<feature type="region of interest" description="Disordered" evidence="4">
    <location>
        <begin position="623"/>
        <end position="645"/>
    </location>
</feature>
<reference evidence="9" key="1">
    <citation type="submission" date="2022-03" db="EMBL/GenBank/DDBJ databases">
        <authorList>
            <person name="Alioto T."/>
            <person name="Alioto T."/>
            <person name="Gomez Garrido J."/>
        </authorList>
    </citation>
    <scope>NUCLEOTIDE SEQUENCE</scope>
</reference>
<dbReference type="FunFam" id="2.60.40.10:FF:000155">
    <property type="entry name" value="complement C3 isoform X1"/>
    <property type="match status" value="1"/>
</dbReference>
<feature type="chain" id="PRO_5041897329" evidence="5">
    <location>
        <begin position="21"/>
        <end position="1377"/>
    </location>
</feature>
<dbReference type="FunFam" id="2.60.40.1940:FF:000001">
    <property type="entry name" value="Complement component C3"/>
    <property type="match status" value="1"/>
</dbReference>
<dbReference type="SMART" id="SM01361">
    <property type="entry name" value="A2M_recep"/>
    <property type="match status" value="1"/>
</dbReference>
<dbReference type="InterPro" id="IPR040839">
    <property type="entry name" value="MG4"/>
</dbReference>
<dbReference type="PROSITE" id="PS00477">
    <property type="entry name" value="ALPHA_2_MACROGLOBULIN"/>
    <property type="match status" value="1"/>
</dbReference>
<keyword evidence="5" id="KW-0732">Signal</keyword>
<dbReference type="SMART" id="SM01359">
    <property type="entry name" value="A2M_N_2"/>
    <property type="match status" value="1"/>
</dbReference>
<proteinExistence type="predicted"/>
<feature type="signal peptide" evidence="5">
    <location>
        <begin position="1"/>
        <end position="20"/>
    </location>
</feature>
<dbReference type="InterPro" id="IPR048848">
    <property type="entry name" value="C3_CUB2"/>
</dbReference>
<sequence length="1377" mass="154359">MGFRCPCPIVLLFLFACTYAQPPCILITPSVLRLENEETIVVDGQGTAFDSDILIRDFPKNRFTFSQSRISVNGGNGFIGTTKIKINAKDFEIDPKKKQFVSVKVVSPACPLEKVVLVSFHSGYIFIQTDKPIYTPKSTVLYRIFTMTNKLQAVGKNVIIEFVDPKNIIRRRELRMTPPSGLISLSHSIPELVSYGVWTISAKYEDTPELNYTANYEVKEYVLPSFEIKIIPNQNFFYVDDNEFSIDIQARYLYGKAVNGHAFVFFSVKDEKNKRGLPDSLRRIAIDDGNGKVTLRRDDIRKSFPNIEELEGHSIHVTVTVITDTGSDLVEAELENIFIVKSPYKILFTKTSKFFKPGMPFHLTVFVTNPDGSPAHKVPVLAEPGNVAGNTQDDGTTRLTLNTQGNIQTLDIKVKTAHTKLPESRQASASMTATAYSPLAGNYLHISIATSELKLGGNANVDFVIRNINPGIANQINQFTYLILNKGQIMKVGKQLRQPGQNLVTMLLPITEGLIPSFRIVAYYTVVTGATREIVSDSVWVDVVDSCMGTLEVTREKKGIIRPSKEVTLTVKADHKATVGLVAVDKGVFVLNNKFKITQKKVCQPYSVCSGQELLKMFIPSKRRGRRRGSAPNLQDAEGDAEGKTRAAGMSIHMSRNVNMPQSSDWFYTTTTSKRRREVQEVKDDCDGLLLSAEKRYRKLKCEIVKIKRSLISTEEVKVTVKDSITTWEVLAVSLSENKGICVSKPHDLIVFQDFFIDLKLPYSVVRNEQVEIRAILYNYGPGEIKVQVEFLYQEKFCSLSSAKKNYRQFVTLLPESSRAVPFIIVPLELGEHDVEVRAAGAFGLNDGVRKKLSVVPEGLKVTENLISVTLEPEIKGKDGIQQEKVLTISGRSLVPNTDVDTIITLQGTPISQMVEDAINGLNLNHLIVMPHGCGEQNMMFLAPALIAIHYLDTTSQWDRVGVNRRSQAIEFMKKGYDQQLTFRRQDYSYSANADRRSSTWLTAYVVKVFAMLRSFIFVDNDILCGAIKWLILEKQKPDGLFQEDYPVYHQEMTGAISGSKEVDTTFTAFVLVAMLDAESACAATVNSYQDSIDKGMKFVLDQYPNVQTPYTTAIASYALARGGKLKDTTKLLSVSTDNIHWDERNSKQLSLEATGYALLTLLYLKQFELTGPIVRWIAEQRYYGEVFTSTQATVVTFEALAQYQIDIPTVGNLQLDVTLNIPSRKQDVTHRINLQNALVARTETLKTPEEFVVTAKGKGQGILTVQSIYYETAKERENKCNNFFLSVTVKEEEDNARKPENVKKSVSITICTKFLKSYDATMSIIDVSMMTGFFPDINDLNRLMNGVDKYISNFEINKGATERGTLIIYLNKVSRI</sequence>
<dbReference type="SMART" id="SM01360">
    <property type="entry name" value="A2M"/>
    <property type="match status" value="1"/>
</dbReference>
<dbReference type="GO" id="GO:0004866">
    <property type="term" value="F:endopeptidase inhibitor activity"/>
    <property type="evidence" value="ECO:0007669"/>
    <property type="project" value="InterPro"/>
</dbReference>
<dbReference type="Pfam" id="PF17790">
    <property type="entry name" value="MG1"/>
    <property type="match status" value="1"/>
</dbReference>
<dbReference type="Pfam" id="PF00207">
    <property type="entry name" value="A2M"/>
    <property type="match status" value="1"/>
</dbReference>
<dbReference type="Gene3D" id="2.20.130.20">
    <property type="match status" value="1"/>
</dbReference>
<dbReference type="GO" id="GO:0005615">
    <property type="term" value="C:extracellular space"/>
    <property type="evidence" value="ECO:0007669"/>
    <property type="project" value="InterPro"/>
</dbReference>
<accession>A0AAD1RJ28</accession>
<evidence type="ECO:0000256" key="5">
    <source>
        <dbReference type="SAM" id="SignalP"/>
    </source>
</evidence>
<evidence type="ECO:0000259" key="7">
    <source>
        <dbReference type="SMART" id="SM01360"/>
    </source>
</evidence>
<dbReference type="InterPro" id="IPR009048">
    <property type="entry name" value="A-macroglobulin_rcpt-bd"/>
</dbReference>
<dbReference type="Gene3D" id="2.60.40.690">
    <property type="entry name" value="Alpha-macroglobulin, receptor-binding domain"/>
    <property type="match status" value="1"/>
</dbReference>
<feature type="domain" description="Alpha-macroglobulin receptor-binding" evidence="8">
    <location>
        <begin position="1321"/>
        <end position="1377"/>
    </location>
</feature>
<dbReference type="InterPro" id="IPR011625">
    <property type="entry name" value="A2M_N_BRD"/>
</dbReference>
<comment type="subcellular location">
    <subcellularLocation>
        <location evidence="1">Secreted</location>
    </subcellularLocation>
</comment>
<dbReference type="InterPro" id="IPR002890">
    <property type="entry name" value="MG2"/>
</dbReference>
<dbReference type="InterPro" id="IPR001599">
    <property type="entry name" value="Macroglobln_a2"/>
</dbReference>
<dbReference type="Gene3D" id="2.60.40.1930">
    <property type="match status" value="3"/>
</dbReference>
<dbReference type="InterPro" id="IPR050473">
    <property type="entry name" value="A2M/Complement_sys"/>
</dbReference>
<dbReference type="InterPro" id="IPR013783">
    <property type="entry name" value="Ig-like_fold"/>
</dbReference>
<gene>
    <name evidence="9" type="ORF">PECUL_23A058983</name>
</gene>
<organism evidence="9 10">
    <name type="scientific">Pelobates cultripes</name>
    <name type="common">Western spadefoot toad</name>
    <dbReference type="NCBI Taxonomy" id="61616"/>
    <lineage>
        <taxon>Eukaryota</taxon>
        <taxon>Metazoa</taxon>
        <taxon>Chordata</taxon>
        <taxon>Craniata</taxon>
        <taxon>Vertebrata</taxon>
        <taxon>Euteleostomi</taxon>
        <taxon>Amphibia</taxon>
        <taxon>Batrachia</taxon>
        <taxon>Anura</taxon>
        <taxon>Pelobatoidea</taxon>
        <taxon>Pelobatidae</taxon>
        <taxon>Pelobates</taxon>
    </lineage>
</organism>
<evidence type="ECO:0000256" key="2">
    <source>
        <dbReference type="ARBA" id="ARBA00022525"/>
    </source>
</evidence>
<evidence type="ECO:0000259" key="8">
    <source>
        <dbReference type="SMART" id="SM01361"/>
    </source>
</evidence>
<dbReference type="Pfam" id="PF07703">
    <property type="entry name" value="A2M_BRD"/>
    <property type="match status" value="1"/>
</dbReference>
<dbReference type="InterPro" id="IPR019742">
    <property type="entry name" value="MacrogloblnA2_CS"/>
</dbReference>
<keyword evidence="10" id="KW-1185">Reference proteome</keyword>
<dbReference type="Pfam" id="PF01835">
    <property type="entry name" value="MG2"/>
    <property type="match status" value="1"/>
</dbReference>
<dbReference type="Pfam" id="PF17789">
    <property type="entry name" value="MG4"/>
    <property type="match status" value="1"/>
</dbReference>
<dbReference type="Pfam" id="PF17791">
    <property type="entry name" value="MG3"/>
    <property type="match status" value="1"/>
</dbReference>
<dbReference type="Pfam" id="PF07677">
    <property type="entry name" value="A2M_recep"/>
    <property type="match status" value="1"/>
</dbReference>
<dbReference type="Gene3D" id="6.20.50.160">
    <property type="match status" value="1"/>
</dbReference>
<dbReference type="Pfam" id="PF07678">
    <property type="entry name" value="TED_complement"/>
    <property type="match status" value="1"/>
</dbReference>
<dbReference type="PANTHER" id="PTHR11412">
    <property type="entry name" value="MACROGLOBULIN / COMPLEMENT"/>
    <property type="match status" value="1"/>
</dbReference>
<dbReference type="InterPro" id="IPR008930">
    <property type="entry name" value="Terpenoid_cyclase/PrenylTrfase"/>
</dbReference>
<evidence type="ECO:0000313" key="10">
    <source>
        <dbReference type="Proteomes" id="UP001295444"/>
    </source>
</evidence>
<protein>
    <submittedName>
        <fullName evidence="9">Complement C3</fullName>
    </submittedName>
</protein>
<dbReference type="CDD" id="cd02896">
    <property type="entry name" value="complement_C3_C4_C5"/>
    <property type="match status" value="1"/>
</dbReference>
<dbReference type="InterPro" id="IPR011626">
    <property type="entry name" value="Alpha-macroglobulin_TED"/>
</dbReference>
<evidence type="ECO:0000256" key="4">
    <source>
        <dbReference type="SAM" id="MobiDB-lite"/>
    </source>
</evidence>
<dbReference type="Gene3D" id="2.60.120.1540">
    <property type="match status" value="1"/>
</dbReference>
<evidence type="ECO:0000256" key="1">
    <source>
        <dbReference type="ARBA" id="ARBA00004613"/>
    </source>
</evidence>
<dbReference type="SUPFAM" id="SSF48239">
    <property type="entry name" value="Terpenoid cyclases/Protein prenyltransferases"/>
    <property type="match status" value="1"/>
</dbReference>
<dbReference type="InterPro" id="IPR036595">
    <property type="entry name" value="A-macroglobulin_rcpt-bd_sf"/>
</dbReference>
<dbReference type="FunFam" id="2.60.40.1930:FF:000008">
    <property type="entry name" value="Complement C3"/>
    <property type="match status" value="1"/>
</dbReference>
<dbReference type="PANTHER" id="PTHR11412:SF81">
    <property type="entry name" value="COMPLEMENT C3"/>
    <property type="match status" value="1"/>
</dbReference>
<dbReference type="Gene3D" id="2.60.40.1940">
    <property type="match status" value="1"/>
</dbReference>
<dbReference type="InterPro" id="IPR041425">
    <property type="entry name" value="C3/4/5_MG1"/>
</dbReference>
<dbReference type="SMART" id="SM01419">
    <property type="entry name" value="Thiol-ester_cl"/>
    <property type="match status" value="1"/>
</dbReference>
<feature type="domain" description="Alpha-2-macroglobulin" evidence="7">
    <location>
        <begin position="710"/>
        <end position="791"/>
    </location>
</feature>
<evidence type="ECO:0000313" key="9">
    <source>
        <dbReference type="EMBL" id="CAH2272769.1"/>
    </source>
</evidence>
<dbReference type="InterPro" id="IPR047565">
    <property type="entry name" value="Alpha-macroglob_thiol-ester_cl"/>
</dbReference>
<dbReference type="Gene3D" id="2.60.40.10">
    <property type="entry name" value="Immunoglobulins"/>
    <property type="match status" value="2"/>
</dbReference>
<feature type="domain" description="Alpha-2-macroglobulin bait region" evidence="6">
    <location>
        <begin position="444"/>
        <end position="591"/>
    </location>
</feature>
<evidence type="ECO:0000256" key="3">
    <source>
        <dbReference type="ARBA" id="ARBA00023157"/>
    </source>
</evidence>
<dbReference type="EMBL" id="OW240914">
    <property type="protein sequence ID" value="CAH2272769.1"/>
    <property type="molecule type" value="Genomic_DNA"/>
</dbReference>
<dbReference type="Gene3D" id="1.50.10.20">
    <property type="match status" value="1"/>
</dbReference>
<evidence type="ECO:0000259" key="6">
    <source>
        <dbReference type="SMART" id="SM01359"/>
    </source>
</evidence>
<dbReference type="Proteomes" id="UP001295444">
    <property type="component" value="Chromosome 03"/>
</dbReference>